<dbReference type="EnsemblPlants" id="AES65943">
    <property type="protein sequence ID" value="AES65943"/>
    <property type="gene ID" value="MTR_2g059230"/>
</dbReference>
<dbReference type="HOGENOM" id="CLU_2530863_0_0_1"/>
<dbReference type="PaxDb" id="3880-AES65943"/>
<reference evidence="2 4" key="1">
    <citation type="journal article" date="2011" name="Nature">
        <title>The Medicago genome provides insight into the evolution of rhizobial symbioses.</title>
        <authorList>
            <person name="Young N.D."/>
            <person name="Debelle F."/>
            <person name="Oldroyd G.E."/>
            <person name="Geurts R."/>
            <person name="Cannon S.B."/>
            <person name="Udvardi M.K."/>
            <person name="Benedito V.A."/>
            <person name="Mayer K.F."/>
            <person name="Gouzy J."/>
            <person name="Schoof H."/>
            <person name="Van de Peer Y."/>
            <person name="Proost S."/>
            <person name="Cook D.R."/>
            <person name="Meyers B.C."/>
            <person name="Spannagl M."/>
            <person name="Cheung F."/>
            <person name="De Mita S."/>
            <person name="Krishnakumar V."/>
            <person name="Gundlach H."/>
            <person name="Zhou S."/>
            <person name="Mudge J."/>
            <person name="Bharti A.K."/>
            <person name="Murray J.D."/>
            <person name="Naoumkina M.A."/>
            <person name="Rosen B."/>
            <person name="Silverstein K.A."/>
            <person name="Tang H."/>
            <person name="Rombauts S."/>
            <person name="Zhao P.X."/>
            <person name="Zhou P."/>
            <person name="Barbe V."/>
            <person name="Bardou P."/>
            <person name="Bechner M."/>
            <person name="Bellec A."/>
            <person name="Berger A."/>
            <person name="Berges H."/>
            <person name="Bidwell S."/>
            <person name="Bisseling T."/>
            <person name="Choisne N."/>
            <person name="Couloux A."/>
            <person name="Denny R."/>
            <person name="Deshpande S."/>
            <person name="Dai X."/>
            <person name="Doyle J.J."/>
            <person name="Dudez A.M."/>
            <person name="Farmer A.D."/>
            <person name="Fouteau S."/>
            <person name="Franken C."/>
            <person name="Gibelin C."/>
            <person name="Gish J."/>
            <person name="Goldstein S."/>
            <person name="Gonzalez A.J."/>
            <person name="Green P.J."/>
            <person name="Hallab A."/>
            <person name="Hartog M."/>
            <person name="Hua A."/>
            <person name="Humphray S.J."/>
            <person name="Jeong D.H."/>
            <person name="Jing Y."/>
            <person name="Jocker A."/>
            <person name="Kenton S.M."/>
            <person name="Kim D.J."/>
            <person name="Klee K."/>
            <person name="Lai H."/>
            <person name="Lang C."/>
            <person name="Lin S."/>
            <person name="Macmil S.L."/>
            <person name="Magdelenat G."/>
            <person name="Matthews L."/>
            <person name="McCorrison J."/>
            <person name="Monaghan E.L."/>
            <person name="Mun J.H."/>
            <person name="Najar F.Z."/>
            <person name="Nicholson C."/>
            <person name="Noirot C."/>
            <person name="O'Bleness M."/>
            <person name="Paule C.R."/>
            <person name="Poulain J."/>
            <person name="Prion F."/>
            <person name="Qin B."/>
            <person name="Qu C."/>
            <person name="Retzel E.F."/>
            <person name="Riddle C."/>
            <person name="Sallet E."/>
            <person name="Samain S."/>
            <person name="Samson N."/>
            <person name="Sanders I."/>
            <person name="Saurat O."/>
            <person name="Scarpelli C."/>
            <person name="Schiex T."/>
            <person name="Segurens B."/>
            <person name="Severin A.J."/>
            <person name="Sherrier D.J."/>
            <person name="Shi R."/>
            <person name="Sims S."/>
            <person name="Singer S.R."/>
            <person name="Sinharoy S."/>
            <person name="Sterck L."/>
            <person name="Viollet A."/>
            <person name="Wang B.B."/>
            <person name="Wang K."/>
            <person name="Wang M."/>
            <person name="Wang X."/>
            <person name="Warfsmann J."/>
            <person name="Weissenbach J."/>
            <person name="White D.D."/>
            <person name="White J.D."/>
            <person name="Wiley G.B."/>
            <person name="Wincker P."/>
            <person name="Xing Y."/>
            <person name="Yang L."/>
            <person name="Yao Z."/>
            <person name="Ying F."/>
            <person name="Zhai J."/>
            <person name="Zhou L."/>
            <person name="Zuber A."/>
            <person name="Denarie J."/>
            <person name="Dixon R.A."/>
            <person name="May G.D."/>
            <person name="Schwartz D.C."/>
            <person name="Rogers J."/>
            <person name="Quetier F."/>
            <person name="Town C.D."/>
            <person name="Roe B.A."/>
        </authorList>
    </citation>
    <scope>NUCLEOTIDE SEQUENCE [LARGE SCALE GENOMIC DNA]</scope>
    <source>
        <strain evidence="2">A17</strain>
        <strain evidence="3 4">cv. Jemalong A17</strain>
    </source>
</reference>
<evidence type="ECO:0000313" key="4">
    <source>
        <dbReference type="Proteomes" id="UP000002051"/>
    </source>
</evidence>
<dbReference type="Proteomes" id="UP000002051">
    <property type="component" value="Chromosome 2"/>
</dbReference>
<feature type="compositionally biased region" description="Basic residues" evidence="1">
    <location>
        <begin position="1"/>
        <end position="11"/>
    </location>
</feature>
<reference evidence="3" key="3">
    <citation type="submission" date="2015-04" db="UniProtKB">
        <authorList>
            <consortium name="EnsemblPlants"/>
        </authorList>
    </citation>
    <scope>IDENTIFICATION</scope>
    <source>
        <strain evidence="3">cv. Jemalong A17</strain>
    </source>
</reference>
<keyword evidence="4" id="KW-1185">Reference proteome</keyword>
<organism evidence="2 4">
    <name type="scientific">Medicago truncatula</name>
    <name type="common">Barrel medic</name>
    <name type="synonym">Medicago tribuloides</name>
    <dbReference type="NCBI Taxonomy" id="3880"/>
    <lineage>
        <taxon>Eukaryota</taxon>
        <taxon>Viridiplantae</taxon>
        <taxon>Streptophyta</taxon>
        <taxon>Embryophyta</taxon>
        <taxon>Tracheophyta</taxon>
        <taxon>Spermatophyta</taxon>
        <taxon>Magnoliopsida</taxon>
        <taxon>eudicotyledons</taxon>
        <taxon>Gunneridae</taxon>
        <taxon>Pentapetalae</taxon>
        <taxon>rosids</taxon>
        <taxon>fabids</taxon>
        <taxon>Fabales</taxon>
        <taxon>Fabaceae</taxon>
        <taxon>Papilionoideae</taxon>
        <taxon>50 kb inversion clade</taxon>
        <taxon>NPAAA clade</taxon>
        <taxon>Hologalegina</taxon>
        <taxon>IRL clade</taxon>
        <taxon>Trifolieae</taxon>
        <taxon>Medicago</taxon>
    </lineage>
</organism>
<dbReference type="EMBL" id="CM001218">
    <property type="protein sequence ID" value="AES65943.1"/>
    <property type="molecule type" value="Genomic_DNA"/>
</dbReference>
<evidence type="ECO:0000313" key="2">
    <source>
        <dbReference type="EMBL" id="AES65943.1"/>
    </source>
</evidence>
<reference evidence="2 4" key="2">
    <citation type="journal article" date="2014" name="BMC Genomics">
        <title>An improved genome release (version Mt4.0) for the model legume Medicago truncatula.</title>
        <authorList>
            <person name="Tang H."/>
            <person name="Krishnakumar V."/>
            <person name="Bidwell S."/>
            <person name="Rosen B."/>
            <person name="Chan A."/>
            <person name="Zhou S."/>
            <person name="Gentzbittel L."/>
            <person name="Childs K.L."/>
            <person name="Yandell M."/>
            <person name="Gundlach H."/>
            <person name="Mayer K.F."/>
            <person name="Schwartz D.C."/>
            <person name="Town C.D."/>
        </authorList>
    </citation>
    <scope>GENOME REANNOTATION</scope>
    <source>
        <strain evidence="3 4">cv. Jemalong A17</strain>
    </source>
</reference>
<evidence type="ECO:0000313" key="3">
    <source>
        <dbReference type="EnsemblPlants" id="AES65943"/>
    </source>
</evidence>
<sequence>MRRANTPKPKHTQKELQTATQKQKTEKRSSQNTVPAAKQKQDVGFIGIGEKKYYGNVILKDRNMFITSNIPLQIVQYSINRAKT</sequence>
<protein>
    <submittedName>
        <fullName evidence="2 3">Uncharacterized protein</fullName>
    </submittedName>
</protein>
<gene>
    <name evidence="2" type="ordered locus">MTR_2g059230</name>
</gene>
<dbReference type="AlphaFoldDB" id="G7IT13"/>
<proteinExistence type="predicted"/>
<evidence type="ECO:0000256" key="1">
    <source>
        <dbReference type="SAM" id="MobiDB-lite"/>
    </source>
</evidence>
<accession>G7IT13</accession>
<name>G7IT13_MEDTR</name>
<feature type="region of interest" description="Disordered" evidence="1">
    <location>
        <begin position="1"/>
        <end position="41"/>
    </location>
</feature>